<evidence type="ECO:0000313" key="2">
    <source>
        <dbReference type="EMBL" id="CDW81522.1"/>
    </source>
</evidence>
<feature type="region of interest" description="Disordered" evidence="1">
    <location>
        <begin position="1"/>
        <end position="22"/>
    </location>
</feature>
<protein>
    <submittedName>
        <fullName evidence="2">Uncharacterized protein</fullName>
    </submittedName>
</protein>
<keyword evidence="3" id="KW-1185">Reference proteome</keyword>
<name>A0A078AJ67_STYLE</name>
<dbReference type="InParanoid" id="A0A078AJ67"/>
<reference evidence="2 3" key="1">
    <citation type="submission" date="2014-06" db="EMBL/GenBank/DDBJ databases">
        <authorList>
            <person name="Swart Estienne"/>
        </authorList>
    </citation>
    <scope>NUCLEOTIDE SEQUENCE [LARGE SCALE GENOMIC DNA]</scope>
    <source>
        <strain evidence="2 3">130c</strain>
    </source>
</reference>
<accession>A0A078AJ67</accession>
<gene>
    <name evidence="2" type="primary">Contig13754.g14674</name>
    <name evidence="2" type="ORF">STYLEM_10541</name>
</gene>
<dbReference type="AlphaFoldDB" id="A0A078AJ67"/>
<evidence type="ECO:0000313" key="3">
    <source>
        <dbReference type="Proteomes" id="UP000039865"/>
    </source>
</evidence>
<proteinExistence type="predicted"/>
<sequence length="74" mass="8682">MERGRASQFKRGKRAGRGATAKVKGRGYYEYEEEKQESNTQLNNMPSSTQYKYVARNQYQQVSNIPEETKMQLR</sequence>
<dbReference type="EMBL" id="CCKQ01010030">
    <property type="protein sequence ID" value="CDW81522.1"/>
    <property type="molecule type" value="Genomic_DNA"/>
</dbReference>
<evidence type="ECO:0000256" key="1">
    <source>
        <dbReference type="SAM" id="MobiDB-lite"/>
    </source>
</evidence>
<dbReference type="Proteomes" id="UP000039865">
    <property type="component" value="Unassembled WGS sequence"/>
</dbReference>
<organism evidence="2 3">
    <name type="scientific">Stylonychia lemnae</name>
    <name type="common">Ciliate</name>
    <dbReference type="NCBI Taxonomy" id="5949"/>
    <lineage>
        <taxon>Eukaryota</taxon>
        <taxon>Sar</taxon>
        <taxon>Alveolata</taxon>
        <taxon>Ciliophora</taxon>
        <taxon>Intramacronucleata</taxon>
        <taxon>Spirotrichea</taxon>
        <taxon>Stichotrichia</taxon>
        <taxon>Sporadotrichida</taxon>
        <taxon>Oxytrichidae</taxon>
        <taxon>Stylonychinae</taxon>
        <taxon>Stylonychia</taxon>
    </lineage>
</organism>